<gene>
    <name evidence="2" type="ORF">H8B19_08810</name>
</gene>
<reference evidence="2" key="1">
    <citation type="journal article" date="2018" name="Int. J. Syst. Evol. Microbiol.">
        <title>Neptunicella marina gen. nov., sp. nov., isolated from surface seawater.</title>
        <authorList>
            <person name="Liu X."/>
            <person name="Lai Q."/>
            <person name="Du Y."/>
            <person name="Zhang X."/>
            <person name="Liu Z."/>
            <person name="Sun F."/>
            <person name="Shao Z."/>
        </authorList>
    </citation>
    <scope>NUCLEOTIDE SEQUENCE</scope>
    <source>
        <strain evidence="2">S27-2</strain>
    </source>
</reference>
<dbReference type="SUPFAM" id="SSF46785">
    <property type="entry name" value="Winged helix' DNA-binding domain"/>
    <property type="match status" value="1"/>
</dbReference>
<proteinExistence type="predicted"/>
<dbReference type="GO" id="GO:0003677">
    <property type="term" value="F:DNA binding"/>
    <property type="evidence" value="ECO:0007669"/>
    <property type="project" value="TreeGrafter"/>
</dbReference>
<dbReference type="AlphaFoldDB" id="A0A8J6IU63"/>
<dbReference type="CDD" id="cd00090">
    <property type="entry name" value="HTH_ARSR"/>
    <property type="match status" value="1"/>
</dbReference>
<dbReference type="InterPro" id="IPR036390">
    <property type="entry name" value="WH_DNA-bd_sf"/>
</dbReference>
<accession>A0A8J6IU63</accession>
<protein>
    <submittedName>
        <fullName evidence="2">Winged helix-turn-helix transcriptional regulator</fullName>
    </submittedName>
</protein>
<dbReference type="InterPro" id="IPR052543">
    <property type="entry name" value="HTH_Metal-responsive_Reg"/>
</dbReference>
<dbReference type="PANTHER" id="PTHR39168">
    <property type="entry name" value="TRANSCRIPTIONAL REGULATOR-RELATED"/>
    <property type="match status" value="1"/>
</dbReference>
<organism evidence="2 3">
    <name type="scientific">Neptunicella marina</name>
    <dbReference type="NCBI Taxonomy" id="2125989"/>
    <lineage>
        <taxon>Bacteria</taxon>
        <taxon>Pseudomonadati</taxon>
        <taxon>Pseudomonadota</taxon>
        <taxon>Gammaproteobacteria</taxon>
        <taxon>Alteromonadales</taxon>
        <taxon>Alteromonadaceae</taxon>
        <taxon>Neptunicella</taxon>
    </lineage>
</organism>
<dbReference type="EMBL" id="JACNEP010000006">
    <property type="protein sequence ID" value="MBC3765977.1"/>
    <property type="molecule type" value="Genomic_DNA"/>
</dbReference>
<dbReference type="SMART" id="SM00418">
    <property type="entry name" value="HTH_ARSR"/>
    <property type="match status" value="1"/>
</dbReference>
<name>A0A8J6IU63_9ALTE</name>
<evidence type="ECO:0000313" key="3">
    <source>
        <dbReference type="Proteomes" id="UP000601768"/>
    </source>
</evidence>
<evidence type="ECO:0000259" key="1">
    <source>
        <dbReference type="PROSITE" id="PS50987"/>
    </source>
</evidence>
<dbReference type="InterPro" id="IPR011991">
    <property type="entry name" value="ArsR-like_HTH"/>
</dbReference>
<dbReference type="GO" id="GO:0046686">
    <property type="term" value="P:response to cadmium ion"/>
    <property type="evidence" value="ECO:0007669"/>
    <property type="project" value="TreeGrafter"/>
</dbReference>
<dbReference type="Pfam" id="PF12840">
    <property type="entry name" value="HTH_20"/>
    <property type="match status" value="1"/>
</dbReference>
<dbReference type="RefSeq" id="WP_186506455.1">
    <property type="nucleotide sequence ID" value="NZ_JACNEP010000006.1"/>
</dbReference>
<dbReference type="GO" id="GO:0097063">
    <property type="term" value="F:cadmium ion sensor activity"/>
    <property type="evidence" value="ECO:0007669"/>
    <property type="project" value="TreeGrafter"/>
</dbReference>
<sequence length="228" mass="25240">MEPNIAFISALLGDPARSRMLIALMGGKALTATELALEADVTAQTASSHLAKLVNGELLIVRKQGRHKYFQLHRADIAQLIEQLLNVTSNINHPATITGPTDPNLRKARVCYDHLAGELSIGLYDALVSKGFIIDQGFETKLTNTGRSFFHAQGVNFDKLAKARRPVCKSCLDWSERRSHLAGSLGHWILEDIFAKKWAVRDLTSRAVSFNSKGLNAFARMYNIKNII</sequence>
<keyword evidence="3" id="KW-1185">Reference proteome</keyword>
<dbReference type="PROSITE" id="PS50987">
    <property type="entry name" value="HTH_ARSR_2"/>
    <property type="match status" value="1"/>
</dbReference>
<dbReference type="InterPro" id="IPR001845">
    <property type="entry name" value="HTH_ArsR_DNA-bd_dom"/>
</dbReference>
<dbReference type="GO" id="GO:0003700">
    <property type="term" value="F:DNA-binding transcription factor activity"/>
    <property type="evidence" value="ECO:0007669"/>
    <property type="project" value="InterPro"/>
</dbReference>
<reference evidence="2" key="2">
    <citation type="submission" date="2020-08" db="EMBL/GenBank/DDBJ databases">
        <authorList>
            <person name="Lai Q."/>
        </authorList>
    </citation>
    <scope>NUCLEOTIDE SEQUENCE</scope>
    <source>
        <strain evidence="2">S27-2</strain>
    </source>
</reference>
<dbReference type="Gene3D" id="1.10.10.10">
    <property type="entry name" value="Winged helix-like DNA-binding domain superfamily/Winged helix DNA-binding domain"/>
    <property type="match status" value="1"/>
</dbReference>
<dbReference type="Proteomes" id="UP000601768">
    <property type="component" value="Unassembled WGS sequence"/>
</dbReference>
<comment type="caution">
    <text evidence="2">The sequence shown here is derived from an EMBL/GenBank/DDBJ whole genome shotgun (WGS) entry which is preliminary data.</text>
</comment>
<evidence type="ECO:0000313" key="2">
    <source>
        <dbReference type="EMBL" id="MBC3765977.1"/>
    </source>
</evidence>
<dbReference type="GO" id="GO:0032791">
    <property type="term" value="F:lead ion binding"/>
    <property type="evidence" value="ECO:0007669"/>
    <property type="project" value="TreeGrafter"/>
</dbReference>
<dbReference type="InterPro" id="IPR036388">
    <property type="entry name" value="WH-like_DNA-bd_sf"/>
</dbReference>
<dbReference type="GO" id="GO:0010288">
    <property type="term" value="P:response to lead ion"/>
    <property type="evidence" value="ECO:0007669"/>
    <property type="project" value="TreeGrafter"/>
</dbReference>
<dbReference type="PANTHER" id="PTHR39168:SF1">
    <property type="entry name" value="TRANSCRIPTIONAL REGULATORY PROTEIN"/>
    <property type="match status" value="1"/>
</dbReference>
<feature type="domain" description="HTH arsR-type" evidence="1">
    <location>
        <begin position="1"/>
        <end position="92"/>
    </location>
</feature>